<evidence type="ECO:0000313" key="2">
    <source>
        <dbReference type="EMBL" id="MCP2350664.1"/>
    </source>
</evidence>
<accession>A0ABT1KAM7</accession>
<keyword evidence="1" id="KW-0812">Transmembrane</keyword>
<proteinExistence type="predicted"/>
<dbReference type="EMBL" id="JAMZEC010000001">
    <property type="protein sequence ID" value="MCP2350664.1"/>
    <property type="molecule type" value="Genomic_DNA"/>
</dbReference>
<name>A0ABT1KAM7_9ACTN</name>
<dbReference type="RefSeq" id="WP_253776255.1">
    <property type="nucleotide sequence ID" value="NZ_BAAAVE010000017.1"/>
</dbReference>
<gene>
    <name evidence="2" type="ORF">HD595_006786</name>
</gene>
<protein>
    <submittedName>
        <fullName evidence="2">Uncharacterized protein</fullName>
    </submittedName>
</protein>
<reference evidence="2 3" key="1">
    <citation type="submission" date="2022-06" db="EMBL/GenBank/DDBJ databases">
        <title>Sequencing the genomes of 1000 actinobacteria strains.</title>
        <authorList>
            <person name="Klenk H.-P."/>
        </authorList>
    </citation>
    <scope>NUCLEOTIDE SEQUENCE [LARGE SCALE GENOMIC DNA]</scope>
    <source>
        <strain evidence="2 3">DSM 44170</strain>
    </source>
</reference>
<sequence length="102" mass="10477">MTQHLTTSGAPAIGGGAPATPLPAGALLPAPAGLDPYTRAWTYWAAAVITTFTALEAAALVRAPGRGTLSAQLRRRRALSTAGIVLFGAWATVHIGWQGRES</sequence>
<organism evidence="2 3">
    <name type="scientific">Nonomuraea roseoviolacea subsp. carminata</name>
    <dbReference type="NCBI Taxonomy" id="160689"/>
    <lineage>
        <taxon>Bacteria</taxon>
        <taxon>Bacillati</taxon>
        <taxon>Actinomycetota</taxon>
        <taxon>Actinomycetes</taxon>
        <taxon>Streptosporangiales</taxon>
        <taxon>Streptosporangiaceae</taxon>
        <taxon>Nonomuraea</taxon>
    </lineage>
</organism>
<feature type="transmembrane region" description="Helical" evidence="1">
    <location>
        <begin position="77"/>
        <end position="97"/>
    </location>
</feature>
<keyword evidence="3" id="KW-1185">Reference proteome</keyword>
<keyword evidence="1" id="KW-0472">Membrane</keyword>
<keyword evidence="1" id="KW-1133">Transmembrane helix</keyword>
<feature type="transmembrane region" description="Helical" evidence="1">
    <location>
        <begin position="41"/>
        <end position="65"/>
    </location>
</feature>
<dbReference type="Proteomes" id="UP001320766">
    <property type="component" value="Unassembled WGS sequence"/>
</dbReference>
<evidence type="ECO:0000313" key="3">
    <source>
        <dbReference type="Proteomes" id="UP001320766"/>
    </source>
</evidence>
<evidence type="ECO:0000256" key="1">
    <source>
        <dbReference type="SAM" id="Phobius"/>
    </source>
</evidence>
<comment type="caution">
    <text evidence="2">The sequence shown here is derived from an EMBL/GenBank/DDBJ whole genome shotgun (WGS) entry which is preliminary data.</text>
</comment>